<organism evidence="1 2">
    <name type="scientific">Photorhabdus temperata J3</name>
    <dbReference type="NCBI Taxonomy" id="1389415"/>
    <lineage>
        <taxon>Bacteria</taxon>
        <taxon>Pseudomonadati</taxon>
        <taxon>Pseudomonadota</taxon>
        <taxon>Gammaproteobacteria</taxon>
        <taxon>Enterobacterales</taxon>
        <taxon>Morganellaceae</taxon>
        <taxon>Photorhabdus</taxon>
    </lineage>
</organism>
<reference evidence="1 2" key="1">
    <citation type="submission" date="2013-10" db="EMBL/GenBank/DDBJ databases">
        <title>Whole Genome Shotgun Sequence of Photorhabdus temperata J3.</title>
        <authorList>
            <person name="Park G.-S."/>
            <person name="Hong S.-J."/>
            <person name="Shin J.-H."/>
        </authorList>
    </citation>
    <scope>NUCLEOTIDE SEQUENCE [LARGE SCALE GENOMIC DNA]</scope>
    <source>
        <strain evidence="1 2">J3</strain>
    </source>
</reference>
<dbReference type="AlphaFoldDB" id="U7QXF3"/>
<evidence type="ECO:0000313" key="2">
    <source>
        <dbReference type="Proteomes" id="UP000017133"/>
    </source>
</evidence>
<gene>
    <name evidence="1" type="ORF">O185_12430</name>
</gene>
<dbReference type="EMBL" id="AXDT01000110">
    <property type="protein sequence ID" value="ERT12759.1"/>
    <property type="molecule type" value="Genomic_DNA"/>
</dbReference>
<keyword evidence="2" id="KW-1185">Reference proteome</keyword>
<proteinExistence type="predicted"/>
<accession>U7QXF3</accession>
<dbReference type="Proteomes" id="UP000017133">
    <property type="component" value="Unassembled WGS sequence"/>
</dbReference>
<name>U7QXF3_PHOTE</name>
<sequence length="75" mass="8713">MAHCYNLNDQLFFIIDSNEKPNTLKPDIDQNHFHPIYGNYSFPSVSSLAITIAKFIKLFFTILHNENDLSTDNHQ</sequence>
<comment type="caution">
    <text evidence="1">The sequence shown here is derived from an EMBL/GenBank/DDBJ whole genome shotgun (WGS) entry which is preliminary data.</text>
</comment>
<evidence type="ECO:0000313" key="1">
    <source>
        <dbReference type="EMBL" id="ERT12759.1"/>
    </source>
</evidence>
<protein>
    <submittedName>
        <fullName evidence="1">Uncharacterized protein</fullName>
    </submittedName>
</protein>